<proteinExistence type="predicted"/>
<protein>
    <submittedName>
        <fullName evidence="2">Ovule protein</fullName>
    </submittedName>
</protein>
<keyword evidence="1" id="KW-1185">Reference proteome</keyword>
<dbReference type="WBParaSite" id="GPLIN_000969000">
    <property type="protein sequence ID" value="GPLIN_000969000"/>
    <property type="gene ID" value="GPLIN_000969000"/>
</dbReference>
<evidence type="ECO:0000313" key="2">
    <source>
        <dbReference type="WBParaSite" id="GPLIN_000969000"/>
    </source>
</evidence>
<reference evidence="1" key="1">
    <citation type="submission" date="2014-05" db="EMBL/GenBank/DDBJ databases">
        <title>The genome and life-stage specific transcriptomes of Globodera pallida elucidate key aspects of plant parasitism by a cyst nematode.</title>
        <authorList>
            <person name="Cotton J.A."/>
            <person name="Lilley C.J."/>
            <person name="Jones L.M."/>
            <person name="Kikuchi T."/>
            <person name="Reid A.J."/>
            <person name="Thorpe P."/>
            <person name="Tsai I.J."/>
            <person name="Beasley H."/>
            <person name="Blok V."/>
            <person name="Cock P.J.A."/>
            <person name="Van den Akker S.E."/>
            <person name="Holroyd N."/>
            <person name="Hunt M."/>
            <person name="Mantelin S."/>
            <person name="Naghra H."/>
            <person name="Pain A."/>
            <person name="Palomares-Rius J.E."/>
            <person name="Zarowiecki M."/>
            <person name="Berriman M."/>
            <person name="Jones J.T."/>
            <person name="Urwin P.E."/>
        </authorList>
    </citation>
    <scope>NUCLEOTIDE SEQUENCE [LARGE SCALE GENOMIC DNA]</scope>
    <source>
        <strain evidence="1">Lindley</strain>
    </source>
</reference>
<name>A0A183C9Z1_GLOPA</name>
<evidence type="ECO:0000313" key="1">
    <source>
        <dbReference type="Proteomes" id="UP000050741"/>
    </source>
</evidence>
<organism evidence="1 2">
    <name type="scientific">Globodera pallida</name>
    <name type="common">Potato cyst nematode worm</name>
    <name type="synonym">Heterodera pallida</name>
    <dbReference type="NCBI Taxonomy" id="36090"/>
    <lineage>
        <taxon>Eukaryota</taxon>
        <taxon>Metazoa</taxon>
        <taxon>Ecdysozoa</taxon>
        <taxon>Nematoda</taxon>
        <taxon>Chromadorea</taxon>
        <taxon>Rhabditida</taxon>
        <taxon>Tylenchina</taxon>
        <taxon>Tylenchomorpha</taxon>
        <taxon>Tylenchoidea</taxon>
        <taxon>Heteroderidae</taxon>
        <taxon>Heteroderinae</taxon>
        <taxon>Globodera</taxon>
    </lineage>
</organism>
<dbReference type="AlphaFoldDB" id="A0A183C9Z1"/>
<sequence length="119" mass="13744">MDPMSFPNYAFSPTAFEGYQTAKQQQKHPAVLNFVKLTLVMFSEHHPKKHRFCLAILINWPHNYVILQLCSVARGRLAHFATRSRRFCHSVHSDFGISQRVASFFCQCQRMADAKVAML</sequence>
<reference evidence="2" key="2">
    <citation type="submission" date="2016-06" db="UniProtKB">
        <authorList>
            <consortium name="WormBaseParasite"/>
        </authorList>
    </citation>
    <scope>IDENTIFICATION</scope>
</reference>
<accession>A0A183C9Z1</accession>
<dbReference type="Proteomes" id="UP000050741">
    <property type="component" value="Unassembled WGS sequence"/>
</dbReference>